<evidence type="ECO:0000313" key="3">
    <source>
        <dbReference type="Proteomes" id="UP000315017"/>
    </source>
</evidence>
<dbReference type="PANTHER" id="PTHR36966:SF1">
    <property type="entry name" value="REP-ASSOCIATED TYROSINE TRANSPOSASE"/>
    <property type="match status" value="1"/>
</dbReference>
<dbReference type="InterPro" id="IPR036515">
    <property type="entry name" value="Transposase_17_sf"/>
</dbReference>
<gene>
    <name evidence="2" type="ORF">ETAA8_63840</name>
</gene>
<sequence length="190" mass="22581">MRGRPQRVHRQDFNTPGHAHELTFSCYRRFNFLKAERTCNWLVESIERARVKHDFDLWAFVIMPNHAHVIVRPRPEKYRIGRIRSGIKLPVAKQAIQFLIDNESPWLERITRRRGHRTERLFWQSGGGYDRNITNGKTLLKMIEYLHDNPVRKEWCQRGSEWKWSSAAFYEGGKSPLTPDPIPAEWLTDT</sequence>
<proteinExistence type="predicted"/>
<dbReference type="KEGG" id="aagg:ETAA8_63840"/>
<dbReference type="GO" id="GO:0043565">
    <property type="term" value="F:sequence-specific DNA binding"/>
    <property type="evidence" value="ECO:0007669"/>
    <property type="project" value="TreeGrafter"/>
</dbReference>
<feature type="domain" description="Transposase IS200-like" evidence="1">
    <location>
        <begin position="15"/>
        <end position="149"/>
    </location>
</feature>
<dbReference type="SMART" id="SM01321">
    <property type="entry name" value="Y1_Tnp"/>
    <property type="match status" value="1"/>
</dbReference>
<dbReference type="InterPro" id="IPR052715">
    <property type="entry name" value="RAYT_transposase"/>
</dbReference>
<accession>A0A517YLZ2</accession>
<dbReference type="NCBIfam" id="NF047646">
    <property type="entry name" value="REP_Tyr_transpos"/>
    <property type="match status" value="1"/>
</dbReference>
<dbReference type="PANTHER" id="PTHR36966">
    <property type="entry name" value="REP-ASSOCIATED TYROSINE TRANSPOSASE"/>
    <property type="match status" value="1"/>
</dbReference>
<dbReference type="Proteomes" id="UP000315017">
    <property type="component" value="Chromosome"/>
</dbReference>
<dbReference type="GO" id="GO:0004803">
    <property type="term" value="F:transposase activity"/>
    <property type="evidence" value="ECO:0007669"/>
    <property type="project" value="InterPro"/>
</dbReference>
<organism evidence="2 3">
    <name type="scientific">Anatilimnocola aggregata</name>
    <dbReference type="NCBI Taxonomy" id="2528021"/>
    <lineage>
        <taxon>Bacteria</taxon>
        <taxon>Pseudomonadati</taxon>
        <taxon>Planctomycetota</taxon>
        <taxon>Planctomycetia</taxon>
        <taxon>Pirellulales</taxon>
        <taxon>Pirellulaceae</taxon>
        <taxon>Anatilimnocola</taxon>
    </lineage>
</organism>
<dbReference type="InterPro" id="IPR002686">
    <property type="entry name" value="Transposase_17"/>
</dbReference>
<dbReference type="OrthoDB" id="9794403at2"/>
<evidence type="ECO:0000259" key="1">
    <source>
        <dbReference type="SMART" id="SM01321"/>
    </source>
</evidence>
<dbReference type="Gene3D" id="3.30.70.1290">
    <property type="entry name" value="Transposase IS200-like"/>
    <property type="match status" value="1"/>
</dbReference>
<keyword evidence="3" id="KW-1185">Reference proteome</keyword>
<dbReference type="AlphaFoldDB" id="A0A517YLZ2"/>
<dbReference type="GO" id="GO:0006313">
    <property type="term" value="P:DNA transposition"/>
    <property type="evidence" value="ECO:0007669"/>
    <property type="project" value="InterPro"/>
</dbReference>
<reference evidence="2 3" key="1">
    <citation type="submission" date="2019-02" db="EMBL/GenBank/DDBJ databases">
        <title>Deep-cultivation of Planctomycetes and their phenomic and genomic characterization uncovers novel biology.</title>
        <authorList>
            <person name="Wiegand S."/>
            <person name="Jogler M."/>
            <person name="Boedeker C."/>
            <person name="Pinto D."/>
            <person name="Vollmers J."/>
            <person name="Rivas-Marin E."/>
            <person name="Kohn T."/>
            <person name="Peeters S.H."/>
            <person name="Heuer A."/>
            <person name="Rast P."/>
            <person name="Oberbeckmann S."/>
            <person name="Bunk B."/>
            <person name="Jeske O."/>
            <person name="Meyerdierks A."/>
            <person name="Storesund J.E."/>
            <person name="Kallscheuer N."/>
            <person name="Luecker S."/>
            <person name="Lage O.M."/>
            <person name="Pohl T."/>
            <person name="Merkel B.J."/>
            <person name="Hornburger P."/>
            <person name="Mueller R.-W."/>
            <person name="Bruemmer F."/>
            <person name="Labrenz M."/>
            <person name="Spormann A.M."/>
            <person name="Op den Camp H."/>
            <person name="Overmann J."/>
            <person name="Amann R."/>
            <person name="Jetten M.S.M."/>
            <person name="Mascher T."/>
            <person name="Medema M.H."/>
            <person name="Devos D.P."/>
            <person name="Kaster A.-K."/>
            <person name="Ovreas L."/>
            <person name="Rohde M."/>
            <person name="Galperin M.Y."/>
            <person name="Jogler C."/>
        </authorList>
    </citation>
    <scope>NUCLEOTIDE SEQUENCE [LARGE SCALE GENOMIC DNA]</scope>
    <source>
        <strain evidence="2 3">ETA_A8</strain>
    </source>
</reference>
<protein>
    <submittedName>
        <fullName evidence="2">Transposase IS200 like protein</fullName>
    </submittedName>
</protein>
<dbReference type="SUPFAM" id="SSF143422">
    <property type="entry name" value="Transposase IS200-like"/>
    <property type="match status" value="1"/>
</dbReference>
<name>A0A517YLZ2_9BACT</name>
<dbReference type="EMBL" id="CP036274">
    <property type="protein sequence ID" value="QDU31231.1"/>
    <property type="molecule type" value="Genomic_DNA"/>
</dbReference>
<evidence type="ECO:0000313" key="2">
    <source>
        <dbReference type="EMBL" id="QDU31231.1"/>
    </source>
</evidence>